<dbReference type="GO" id="GO:0015969">
    <property type="term" value="P:guanosine tetraphosphate metabolic process"/>
    <property type="evidence" value="ECO:0007669"/>
    <property type="project" value="InterPro"/>
</dbReference>
<protein>
    <submittedName>
        <fullName evidence="3">RelA/SpoT family protein</fullName>
    </submittedName>
</protein>
<dbReference type="InterPro" id="IPR004095">
    <property type="entry name" value="TGS"/>
</dbReference>
<dbReference type="Pfam" id="PF04607">
    <property type="entry name" value="RelA_SpoT"/>
    <property type="match status" value="1"/>
</dbReference>
<dbReference type="PROSITE" id="PS51880">
    <property type="entry name" value="TGS"/>
    <property type="match status" value="1"/>
</dbReference>
<dbReference type="AlphaFoldDB" id="A0A0G0BZC3"/>
<dbReference type="FunFam" id="3.10.20.30:FF:000002">
    <property type="entry name" value="GTP pyrophosphokinase (RelA/SpoT)"/>
    <property type="match status" value="1"/>
</dbReference>
<dbReference type="EMBL" id="LBQH01000036">
    <property type="protein sequence ID" value="KKP74734.1"/>
    <property type="molecule type" value="Genomic_DNA"/>
</dbReference>
<name>A0A0G0BZC3_9BACT</name>
<dbReference type="SMART" id="SM00954">
    <property type="entry name" value="RelA_SpoT"/>
    <property type="match status" value="1"/>
</dbReference>
<dbReference type="PANTHER" id="PTHR21262">
    <property type="entry name" value="GUANOSINE-3',5'-BIS DIPHOSPHATE 3'-PYROPHOSPHOHYDROLASE"/>
    <property type="match status" value="1"/>
</dbReference>
<evidence type="ECO:0000256" key="1">
    <source>
        <dbReference type="ARBA" id="ARBA00007476"/>
    </source>
</evidence>
<dbReference type="Pfam" id="PF02824">
    <property type="entry name" value="TGS"/>
    <property type="match status" value="1"/>
</dbReference>
<comment type="caution">
    <text evidence="3">The sequence shown here is derived from an EMBL/GenBank/DDBJ whole genome shotgun (WGS) entry which is preliminary data.</text>
</comment>
<dbReference type="InterPro" id="IPR012675">
    <property type="entry name" value="Beta-grasp_dom_sf"/>
</dbReference>
<organism evidence="3 4">
    <name type="scientific">candidate division WS6 bacterium GW2011_GWF1_35_23</name>
    <dbReference type="NCBI Taxonomy" id="1619097"/>
    <lineage>
        <taxon>Bacteria</taxon>
        <taxon>Candidatus Dojkabacteria</taxon>
    </lineage>
</organism>
<dbReference type="Gene3D" id="3.30.460.10">
    <property type="entry name" value="Beta Polymerase, domain 2"/>
    <property type="match status" value="1"/>
</dbReference>
<proteinExistence type="inferred from homology"/>
<dbReference type="SUPFAM" id="SSF81271">
    <property type="entry name" value="TGS-like"/>
    <property type="match status" value="1"/>
</dbReference>
<sequence>MDNIDNIKKEVLANSPENFSSLVNDAIAFAQESHKGESRKSGEDFIIHPLNTALTVSRIGLDTDTIIASLLHSLAHKEDKMEDIKQIFGEDVYNLIRQTRKIHDATKNSKTPDEVITKYILNRSKDIRPIIIKLASALHNVQTIEHLPNEELKDTLRKIFNIYANLAEYLNFNTIKKELEEHAFKVYQPLEYESITEKMKSLNINDELLNKYREIITTQVTDIPVKVDGRIKGKYSIYNKLKKYEKEWKDPNIGSITDMIAFRVITKTIDDCFLVLERIMDNAELNTELFVDYISNPKPNGYQAIHSVIKFPQIADLEFEVQILTEVMHYTNTYGKASHIAYKASQSRFAQPTDVYSWVEDVHNKIESHISRREFERSIPIECNIFENEVYAFTPKGEIILLSNGDTALDFAFKVHTQVGDSAIGAKINGIAGKLDTVLKTDDVVEIKTQKDKKCQNESALKIVNSSSSRTKILQGLCKKNRN</sequence>
<accession>A0A0G0BZC3</accession>
<dbReference type="Gene3D" id="3.10.20.30">
    <property type="match status" value="1"/>
</dbReference>
<dbReference type="Gene3D" id="1.10.3210.10">
    <property type="entry name" value="Hypothetical protein af1432"/>
    <property type="match status" value="1"/>
</dbReference>
<gene>
    <name evidence="3" type="ORF">UR73_C0036G0009</name>
</gene>
<feature type="domain" description="TGS" evidence="2">
    <location>
        <begin position="388"/>
        <end position="449"/>
    </location>
</feature>
<dbReference type="InterPro" id="IPR012676">
    <property type="entry name" value="TGS-like"/>
</dbReference>
<dbReference type="InterPro" id="IPR007685">
    <property type="entry name" value="RelA_SpoT"/>
</dbReference>
<comment type="similarity">
    <text evidence="1">Belongs to the RelA/SpoT family.</text>
</comment>
<dbReference type="CDD" id="cd05399">
    <property type="entry name" value="NT_Rel-Spo_like"/>
    <property type="match status" value="1"/>
</dbReference>
<dbReference type="InterPro" id="IPR043519">
    <property type="entry name" value="NT_sf"/>
</dbReference>
<dbReference type="PANTHER" id="PTHR21262:SF31">
    <property type="entry name" value="GTP PYROPHOSPHOKINASE"/>
    <property type="match status" value="1"/>
</dbReference>
<reference evidence="3 4" key="1">
    <citation type="journal article" date="2015" name="Nature">
        <title>rRNA introns, odd ribosomes, and small enigmatic genomes across a large radiation of phyla.</title>
        <authorList>
            <person name="Brown C.T."/>
            <person name="Hug L.A."/>
            <person name="Thomas B.C."/>
            <person name="Sharon I."/>
            <person name="Castelle C.J."/>
            <person name="Singh A."/>
            <person name="Wilkins M.J."/>
            <person name="Williams K.H."/>
            <person name="Banfield J.F."/>
        </authorList>
    </citation>
    <scope>NUCLEOTIDE SEQUENCE [LARGE SCALE GENOMIC DNA]</scope>
</reference>
<dbReference type="SUPFAM" id="SSF81301">
    <property type="entry name" value="Nucleotidyltransferase"/>
    <property type="match status" value="1"/>
</dbReference>
<dbReference type="Pfam" id="PF13328">
    <property type="entry name" value="HD_4"/>
    <property type="match status" value="1"/>
</dbReference>
<evidence type="ECO:0000313" key="4">
    <source>
        <dbReference type="Proteomes" id="UP000034816"/>
    </source>
</evidence>
<evidence type="ECO:0000259" key="2">
    <source>
        <dbReference type="PROSITE" id="PS51880"/>
    </source>
</evidence>
<dbReference type="Proteomes" id="UP000034816">
    <property type="component" value="Unassembled WGS sequence"/>
</dbReference>
<evidence type="ECO:0000313" key="3">
    <source>
        <dbReference type="EMBL" id="KKP74734.1"/>
    </source>
</evidence>
<dbReference type="SUPFAM" id="SSF109604">
    <property type="entry name" value="HD-domain/PDEase-like"/>
    <property type="match status" value="1"/>
</dbReference>
<dbReference type="GO" id="GO:0005886">
    <property type="term" value="C:plasma membrane"/>
    <property type="evidence" value="ECO:0007669"/>
    <property type="project" value="TreeGrafter"/>
</dbReference>